<sequence>MTNIPEITWFDESENTDIDLDALTLTRFNIKNFTDTHHLQNYYVFKISDPDKESKTGFYGMCIQKKFAEIIKNNLEAWKRMKK</sequence>
<proteinExistence type="predicted"/>
<organism evidence="1 2">
    <name type="scientific">phage Lak_Megaphage_Sonny</name>
    <dbReference type="NCBI Taxonomy" id="3109229"/>
    <lineage>
        <taxon>Viruses</taxon>
        <taxon>Duplodnaviria</taxon>
        <taxon>Heunggongvirae</taxon>
        <taxon>Uroviricota</taxon>
        <taxon>Caudoviricetes</taxon>
        <taxon>Caudoviricetes code 15 clade</taxon>
    </lineage>
</organism>
<accession>A0ABZ0Z3R7</accession>
<evidence type="ECO:0000313" key="1">
    <source>
        <dbReference type="EMBL" id="WQJ53855.1"/>
    </source>
</evidence>
<protein>
    <submittedName>
        <fullName evidence="1">Uncharacterized protein</fullName>
    </submittedName>
</protein>
<name>A0ABZ0Z3R7_9CAUD</name>
<reference evidence="1 2" key="1">
    <citation type="submission" date="2023-11" db="EMBL/GenBank/DDBJ databases">
        <authorList>
            <person name="Cook R."/>
            <person name="Crisci M."/>
            <person name="Pye H."/>
            <person name="Adriaenssens E."/>
            <person name="Santini J."/>
        </authorList>
    </citation>
    <scope>NUCLEOTIDE SEQUENCE [LARGE SCALE GENOMIC DNA]</scope>
    <source>
        <strain evidence="1">Lak_Megaphage_Sonny</strain>
    </source>
</reference>
<dbReference type="Proteomes" id="UP001358193">
    <property type="component" value="Segment"/>
</dbReference>
<keyword evidence="2" id="KW-1185">Reference proteome</keyword>
<dbReference type="EMBL" id="OR769223">
    <property type="protein sequence ID" value="WQJ53855.1"/>
    <property type="molecule type" value="Genomic_DNA"/>
</dbReference>
<evidence type="ECO:0000313" key="2">
    <source>
        <dbReference type="Proteomes" id="UP001358193"/>
    </source>
</evidence>